<gene>
    <name evidence="1" type="ORF">BJP34_11090</name>
</gene>
<dbReference type="RefSeq" id="WP_070392397.1">
    <property type="nucleotide sequence ID" value="NZ_CP017599.1"/>
</dbReference>
<dbReference type="EMBL" id="CP017599">
    <property type="protein sequence ID" value="AOW99923.1"/>
    <property type="molecule type" value="Genomic_DNA"/>
</dbReference>
<dbReference type="Proteomes" id="UP000177870">
    <property type="component" value="Chromosome"/>
</dbReference>
<sequence>MTENIPPTPDNQGRKPKKFKLLLMGTPEQVRHTINALYSLKYAYPYEWSTPEPTEKPGEVMTTLVRYFYLD</sequence>
<reference evidence="2" key="1">
    <citation type="submission" date="2016-10" db="EMBL/GenBank/DDBJ databases">
        <title>Comparative genomics uncovers the prolific and rare metabolic potential of the cyanobacterial genus Moorea.</title>
        <authorList>
            <person name="Leao T."/>
            <person name="Castelao G."/>
            <person name="Korobeynikov A."/>
            <person name="Monroe E.A."/>
            <person name="Podell S."/>
            <person name="Glukhov E."/>
            <person name="Allen E."/>
            <person name="Gerwick W.H."/>
            <person name="Gerwick L."/>
        </authorList>
    </citation>
    <scope>NUCLEOTIDE SEQUENCE [LARGE SCALE GENOMIC DNA]</scope>
    <source>
        <strain evidence="2">PAL-8-15-08-1</strain>
    </source>
</reference>
<name>A0A1D8TQS0_9CYAN</name>
<accession>A0A1D8TQS0</accession>
<proteinExistence type="predicted"/>
<evidence type="ECO:0008006" key="3">
    <source>
        <dbReference type="Google" id="ProtNLM"/>
    </source>
</evidence>
<protein>
    <recommendedName>
        <fullName evidence="3">Peptide ABC transporter substrate-binding protein</fullName>
    </recommendedName>
</protein>
<evidence type="ECO:0000313" key="1">
    <source>
        <dbReference type="EMBL" id="AOW99923.1"/>
    </source>
</evidence>
<organism evidence="1 2">
    <name type="scientific">Moorena producens PAL-8-15-08-1</name>
    <dbReference type="NCBI Taxonomy" id="1458985"/>
    <lineage>
        <taxon>Bacteria</taxon>
        <taxon>Bacillati</taxon>
        <taxon>Cyanobacteriota</taxon>
        <taxon>Cyanophyceae</taxon>
        <taxon>Coleofasciculales</taxon>
        <taxon>Coleofasciculaceae</taxon>
        <taxon>Moorena</taxon>
    </lineage>
</organism>
<dbReference type="AlphaFoldDB" id="A0A1D8TQS0"/>
<dbReference type="KEGG" id="mpro:BJP34_11090"/>
<dbReference type="OrthoDB" id="516702at2"/>
<evidence type="ECO:0000313" key="2">
    <source>
        <dbReference type="Proteomes" id="UP000177870"/>
    </source>
</evidence>